<dbReference type="RefSeq" id="WP_161340234.1">
    <property type="nucleotide sequence ID" value="NZ_JBHSDG010000003.1"/>
</dbReference>
<accession>A0A845MMJ4</accession>
<proteinExistence type="predicted"/>
<dbReference type="EMBL" id="WTVA01000015">
    <property type="protein sequence ID" value="MZR23804.1"/>
    <property type="molecule type" value="Genomic_DNA"/>
</dbReference>
<gene>
    <name evidence="1" type="ORF">GQF03_15815</name>
</gene>
<protein>
    <submittedName>
        <fullName evidence="1">Uncharacterized protein</fullName>
    </submittedName>
</protein>
<evidence type="ECO:0000313" key="1">
    <source>
        <dbReference type="EMBL" id="MZR23804.1"/>
    </source>
</evidence>
<organism evidence="1 2">
    <name type="scientific">Sneathiella chungangensis</name>
    <dbReference type="NCBI Taxonomy" id="1418234"/>
    <lineage>
        <taxon>Bacteria</taxon>
        <taxon>Pseudomonadati</taxon>
        <taxon>Pseudomonadota</taxon>
        <taxon>Alphaproteobacteria</taxon>
        <taxon>Sneathiellales</taxon>
        <taxon>Sneathiellaceae</taxon>
        <taxon>Sneathiella</taxon>
    </lineage>
</organism>
<evidence type="ECO:0000313" key="2">
    <source>
        <dbReference type="Proteomes" id="UP000445696"/>
    </source>
</evidence>
<name>A0A845MMJ4_9PROT</name>
<keyword evidence="2" id="KW-1185">Reference proteome</keyword>
<comment type="caution">
    <text evidence="1">The sequence shown here is derived from an EMBL/GenBank/DDBJ whole genome shotgun (WGS) entry which is preliminary data.</text>
</comment>
<dbReference type="OrthoDB" id="9916679at2"/>
<dbReference type="Proteomes" id="UP000445696">
    <property type="component" value="Unassembled WGS sequence"/>
</dbReference>
<reference evidence="1 2" key="1">
    <citation type="journal article" date="2014" name="Int. J. Syst. Evol. Microbiol.">
        <title>Sneathiella chungangensis sp. nov., isolated from a marine sand, and emended description of the genus Sneathiella.</title>
        <authorList>
            <person name="Siamphan C."/>
            <person name="Kim H."/>
            <person name="Lee J.S."/>
            <person name="Kim W."/>
        </authorList>
    </citation>
    <scope>NUCLEOTIDE SEQUENCE [LARGE SCALE GENOMIC DNA]</scope>
    <source>
        <strain evidence="1 2">KCTC 32476</strain>
    </source>
</reference>
<sequence>MEYSMAVAANESGTLSNPYADQIISTEDVKWAARRYILIYGDEAPEMALKQVSRLDRQGKIRVAEMFERIRRECARLLKRSESLMIHPVN</sequence>
<dbReference type="AlphaFoldDB" id="A0A845MMJ4"/>